<keyword evidence="1" id="KW-0802">TPR repeat</keyword>
<dbReference type="Proteomes" id="UP001177003">
    <property type="component" value="Chromosome 3"/>
</dbReference>
<gene>
    <name evidence="3" type="ORF">LSALG_LOCUS17022</name>
</gene>
<name>A0AA36DZT7_LACSI</name>
<feature type="region of interest" description="Disordered" evidence="2">
    <location>
        <begin position="1"/>
        <end position="54"/>
    </location>
</feature>
<dbReference type="Pfam" id="PF13424">
    <property type="entry name" value="TPR_12"/>
    <property type="match status" value="2"/>
</dbReference>
<feature type="compositionally biased region" description="Polar residues" evidence="2">
    <location>
        <begin position="131"/>
        <end position="149"/>
    </location>
</feature>
<evidence type="ECO:0000313" key="4">
    <source>
        <dbReference type="Proteomes" id="UP001177003"/>
    </source>
</evidence>
<feature type="compositionally biased region" description="Low complexity" evidence="2">
    <location>
        <begin position="33"/>
        <end position="46"/>
    </location>
</feature>
<dbReference type="PANTHER" id="PTHR46284:SF1">
    <property type="entry name" value="PROTEIN KINESIN LIGHT CHAIN-RELATED 2"/>
    <property type="match status" value="1"/>
</dbReference>
<evidence type="ECO:0000256" key="2">
    <source>
        <dbReference type="SAM" id="MobiDB-lite"/>
    </source>
</evidence>
<dbReference type="Gene3D" id="1.25.40.10">
    <property type="entry name" value="Tetratricopeptide repeat domain"/>
    <property type="match status" value="3"/>
</dbReference>
<evidence type="ECO:0000313" key="3">
    <source>
        <dbReference type="EMBL" id="CAI9277078.1"/>
    </source>
</evidence>
<dbReference type="SUPFAM" id="SSF48452">
    <property type="entry name" value="TPR-like"/>
    <property type="match status" value="3"/>
</dbReference>
<reference evidence="3" key="1">
    <citation type="submission" date="2023-04" db="EMBL/GenBank/DDBJ databases">
        <authorList>
            <person name="Vijverberg K."/>
            <person name="Xiong W."/>
            <person name="Schranz E."/>
        </authorList>
    </citation>
    <scope>NUCLEOTIDE SEQUENCE</scope>
</reference>
<evidence type="ECO:0008006" key="5">
    <source>
        <dbReference type="Google" id="ProtNLM"/>
    </source>
</evidence>
<dbReference type="PANTHER" id="PTHR46284">
    <property type="entry name" value="PROTEIN KINESIN LIGHT CHAIN-RELATED 3"/>
    <property type="match status" value="1"/>
</dbReference>
<organism evidence="3 4">
    <name type="scientific">Lactuca saligna</name>
    <name type="common">Willowleaf lettuce</name>
    <dbReference type="NCBI Taxonomy" id="75948"/>
    <lineage>
        <taxon>Eukaryota</taxon>
        <taxon>Viridiplantae</taxon>
        <taxon>Streptophyta</taxon>
        <taxon>Embryophyta</taxon>
        <taxon>Tracheophyta</taxon>
        <taxon>Spermatophyta</taxon>
        <taxon>Magnoliopsida</taxon>
        <taxon>eudicotyledons</taxon>
        <taxon>Gunneridae</taxon>
        <taxon>Pentapetalae</taxon>
        <taxon>asterids</taxon>
        <taxon>campanulids</taxon>
        <taxon>Asterales</taxon>
        <taxon>Asteraceae</taxon>
        <taxon>Cichorioideae</taxon>
        <taxon>Cichorieae</taxon>
        <taxon>Lactucinae</taxon>
        <taxon>Lactuca</taxon>
    </lineage>
</organism>
<proteinExistence type="predicted"/>
<sequence>MPEIVADVSTSNPAGDNIQTGGYVPHKELFGYSSPRSPLTTLSPESDSMGLSVDSPGGVDTSIEQLYNNVCEMQSSDQSPSRFSYLSYGQESRIDSELRFLAGGDFMKPDGGATKETVVTIDEKEAKETSNDSNTTVNIPKSEQSSTPKNRLPSRKRIPSRINLKKQEKISPNEDPAYLGTYLLKQARDLLSSGDNPKRAFELAQRALKSFESIQSETPNLEVVMCLHIVAALNCSSGRYTDAIPLLERSIEIPNMDQGQKHSLAKFAGCMQLGDTYSMIGNIENSILCYTAGLEIQRQVLGESDSRFGETCRYVAEAHVQGMQFDEAKRLCQMALDIHKNGSPEEAADRRLMGLICEAMGDYETALEHYVLASVAMAGDGHETEVAAIDVCIGDAYLSLSRYDEAIFSYQKSLNLFKSTKGDNHPSVASVFVRLADVYNKIGKLRESKSYCENALRIYVKPVAGIPREEIASGLIEVSAIYESMNELDHAINLLKKALKVYGKAVVFGVVWVFEGGDWEAEAVGEKKSALFGVALNQMGLACVQIHSINEAADLFEEARGILETEYGPHHPDTLGVYSNLAGTYDAMGRWDDAIEILEYVVGMREEKLGTANPDVDDEKRRLAELLGDAGRNRNKKSLSLEFLLDA</sequence>
<dbReference type="SMART" id="SM00028">
    <property type="entry name" value="TPR"/>
    <property type="match status" value="9"/>
</dbReference>
<keyword evidence="4" id="KW-1185">Reference proteome</keyword>
<dbReference type="InterPro" id="IPR019734">
    <property type="entry name" value="TPR_rpt"/>
</dbReference>
<dbReference type="AlphaFoldDB" id="A0AA36DZT7"/>
<protein>
    <recommendedName>
        <fullName evidence="5">Kinesin light chain</fullName>
    </recommendedName>
</protein>
<feature type="compositionally biased region" description="Polar residues" evidence="2">
    <location>
        <begin position="8"/>
        <end position="20"/>
    </location>
</feature>
<evidence type="ECO:0000256" key="1">
    <source>
        <dbReference type="PROSITE-ProRule" id="PRU00339"/>
    </source>
</evidence>
<feature type="region of interest" description="Disordered" evidence="2">
    <location>
        <begin position="123"/>
        <end position="157"/>
    </location>
</feature>
<dbReference type="InterPro" id="IPR011990">
    <property type="entry name" value="TPR-like_helical_dom_sf"/>
</dbReference>
<dbReference type="Pfam" id="PF13181">
    <property type="entry name" value="TPR_8"/>
    <property type="match status" value="1"/>
</dbReference>
<accession>A0AA36DZT7</accession>
<dbReference type="EMBL" id="OX465079">
    <property type="protein sequence ID" value="CAI9277078.1"/>
    <property type="molecule type" value="Genomic_DNA"/>
</dbReference>
<dbReference type="PROSITE" id="PS50005">
    <property type="entry name" value="TPR"/>
    <property type="match status" value="1"/>
</dbReference>
<feature type="repeat" description="TPR" evidence="1">
    <location>
        <begin position="387"/>
        <end position="420"/>
    </location>
</feature>